<proteinExistence type="predicted"/>
<evidence type="ECO:0000313" key="5">
    <source>
        <dbReference type="Proteomes" id="UP000663866"/>
    </source>
</evidence>
<evidence type="ECO:0000313" key="3">
    <source>
        <dbReference type="EMBL" id="CAF4224482.1"/>
    </source>
</evidence>
<dbReference type="EMBL" id="CAJOBF010005530">
    <property type="protein sequence ID" value="CAF4178585.1"/>
    <property type="molecule type" value="Genomic_DNA"/>
</dbReference>
<gene>
    <name evidence="3" type="ORF">OVN521_LOCUS27622</name>
    <name evidence="2" type="ORF">UXM345_LOCUS26715</name>
</gene>
<reference evidence="2" key="1">
    <citation type="submission" date="2021-02" db="EMBL/GenBank/DDBJ databases">
        <authorList>
            <person name="Nowell W R."/>
        </authorList>
    </citation>
    <scope>NUCLEOTIDE SEQUENCE</scope>
</reference>
<feature type="compositionally biased region" description="Acidic residues" evidence="1">
    <location>
        <begin position="11"/>
        <end position="23"/>
    </location>
</feature>
<dbReference type="EMBL" id="CAJOBG010007706">
    <property type="protein sequence ID" value="CAF4224482.1"/>
    <property type="molecule type" value="Genomic_DNA"/>
</dbReference>
<protein>
    <submittedName>
        <fullName evidence="2">Uncharacterized protein</fullName>
    </submittedName>
</protein>
<evidence type="ECO:0000313" key="2">
    <source>
        <dbReference type="EMBL" id="CAF4178585.1"/>
    </source>
</evidence>
<dbReference type="AlphaFoldDB" id="A0A819ZKK6"/>
<dbReference type="Proteomes" id="UP000663866">
    <property type="component" value="Unassembled WGS sequence"/>
</dbReference>
<evidence type="ECO:0000256" key="1">
    <source>
        <dbReference type="SAM" id="MobiDB-lite"/>
    </source>
</evidence>
<comment type="caution">
    <text evidence="2">The sequence shown here is derived from an EMBL/GenBank/DDBJ whole genome shotgun (WGS) entry which is preliminary data.</text>
</comment>
<accession>A0A819ZKK6</accession>
<keyword evidence="5" id="KW-1185">Reference proteome</keyword>
<sequence>MATYFFGSGDSVEDKEDEDDEGVSNEQSDSVNGIELTAGASADSVTAAVCKKNHLIAALRDINNPPAHLDDKQKSNWIRTAQKAKKNYENQQQYPAFYLPTSVYENYICEQSNHQLALIQIQTIHQQLPCFVVLLELLHLPSYNTLIFVKIKQLFHLIFQSTNKLYSWGPLRQELYPAVNYELLEWPIKSQIFDIQLEFSEWYNWTLSHCEVCSPSLLQDNVINDARSNKNINSFPTCTCHEASP</sequence>
<name>A0A819ZKK6_9BILA</name>
<dbReference type="Proteomes" id="UP000663842">
    <property type="component" value="Unassembled WGS sequence"/>
</dbReference>
<evidence type="ECO:0000313" key="4">
    <source>
        <dbReference type="Proteomes" id="UP000663842"/>
    </source>
</evidence>
<feature type="region of interest" description="Disordered" evidence="1">
    <location>
        <begin position="1"/>
        <end position="32"/>
    </location>
</feature>
<organism evidence="2 4">
    <name type="scientific">Rotaria magnacalcarata</name>
    <dbReference type="NCBI Taxonomy" id="392030"/>
    <lineage>
        <taxon>Eukaryota</taxon>
        <taxon>Metazoa</taxon>
        <taxon>Spiralia</taxon>
        <taxon>Gnathifera</taxon>
        <taxon>Rotifera</taxon>
        <taxon>Eurotatoria</taxon>
        <taxon>Bdelloidea</taxon>
        <taxon>Philodinida</taxon>
        <taxon>Philodinidae</taxon>
        <taxon>Rotaria</taxon>
    </lineage>
</organism>